<organism evidence="2 3">
    <name type="scientific">Brucella intermedia 229E</name>
    <dbReference type="NCBI Taxonomy" id="1337887"/>
    <lineage>
        <taxon>Bacteria</taxon>
        <taxon>Pseudomonadati</taxon>
        <taxon>Pseudomonadota</taxon>
        <taxon>Alphaproteobacteria</taxon>
        <taxon>Hyphomicrobiales</taxon>
        <taxon>Brucellaceae</taxon>
        <taxon>Brucella/Ochrobactrum group</taxon>
        <taxon>Brucella</taxon>
    </lineage>
</organism>
<evidence type="ECO:0000256" key="1">
    <source>
        <dbReference type="SAM" id="MobiDB-lite"/>
    </source>
</evidence>
<protein>
    <submittedName>
        <fullName evidence="2">Uncharacterized protein</fullName>
    </submittedName>
</protein>
<feature type="compositionally biased region" description="Basic and acidic residues" evidence="1">
    <location>
        <begin position="7"/>
        <end position="20"/>
    </location>
</feature>
<dbReference type="Proteomes" id="UP000016842">
    <property type="component" value="Unassembled WGS sequence"/>
</dbReference>
<accession>U4VAN5</accession>
<sequence>MSLGKEIGMEERERTSDSKKPKYVYGKPLTFFEAELFAVIFKFCQALKSAFVRR</sequence>
<reference evidence="2 3" key="1">
    <citation type="journal article" date="2014" name="FEMS Microbiol. Lett.">
        <title>Genome sequencing analysis reveals virulence-related gene content of Ochrobactrum intermedium strain 229E, a urease-positive strain isolated from the human gastric niche.</title>
        <authorList>
            <person name="Kulkarni G.J."/>
            <person name="Shetty S."/>
            <person name="Dharne M.S."/>
            <person name="Shouche Y.S."/>
        </authorList>
    </citation>
    <scope>NUCLEOTIDE SEQUENCE [LARGE SCALE GENOMIC DNA]</scope>
    <source>
        <strain evidence="2 3">229E</strain>
    </source>
</reference>
<proteinExistence type="predicted"/>
<evidence type="ECO:0000313" key="3">
    <source>
        <dbReference type="Proteomes" id="UP000016842"/>
    </source>
</evidence>
<dbReference type="EMBL" id="ASXJ01000363">
    <property type="protein sequence ID" value="ERL99781.1"/>
    <property type="molecule type" value="Genomic_DNA"/>
</dbReference>
<dbReference type="AlphaFoldDB" id="U4VAN5"/>
<name>U4VAN5_9HYPH</name>
<comment type="caution">
    <text evidence="2">The sequence shown here is derived from an EMBL/GenBank/DDBJ whole genome shotgun (WGS) entry which is preliminary data.</text>
</comment>
<feature type="region of interest" description="Disordered" evidence="1">
    <location>
        <begin position="1"/>
        <end position="20"/>
    </location>
</feature>
<gene>
    <name evidence="2" type="ORF">Q644_09105</name>
</gene>
<evidence type="ECO:0000313" key="2">
    <source>
        <dbReference type="EMBL" id="ERL99781.1"/>
    </source>
</evidence>